<gene>
    <name evidence="4" type="ORF">PoB_004747100</name>
</gene>
<dbReference type="GO" id="GO:0005829">
    <property type="term" value="C:cytosol"/>
    <property type="evidence" value="ECO:0007669"/>
    <property type="project" value="UniProtKB-ARBA"/>
</dbReference>
<name>A0AAV4BC70_9GAST</name>
<organism evidence="4 5">
    <name type="scientific">Plakobranchus ocellatus</name>
    <dbReference type="NCBI Taxonomy" id="259542"/>
    <lineage>
        <taxon>Eukaryota</taxon>
        <taxon>Metazoa</taxon>
        <taxon>Spiralia</taxon>
        <taxon>Lophotrochozoa</taxon>
        <taxon>Mollusca</taxon>
        <taxon>Gastropoda</taxon>
        <taxon>Heterobranchia</taxon>
        <taxon>Euthyneura</taxon>
        <taxon>Panpulmonata</taxon>
        <taxon>Sacoglossa</taxon>
        <taxon>Placobranchoidea</taxon>
        <taxon>Plakobranchidae</taxon>
        <taxon>Plakobranchus</taxon>
    </lineage>
</organism>
<proteinExistence type="inferred from homology"/>
<comment type="caution">
    <text evidence="4">The sequence shown here is derived from an EMBL/GenBank/DDBJ whole genome shotgun (WGS) entry which is preliminary data.</text>
</comment>
<comment type="similarity">
    <text evidence="2">Belongs to the aldo/keto reductase family. Aldo/keto reductase 2 subfamily.</text>
</comment>
<evidence type="ECO:0000313" key="5">
    <source>
        <dbReference type="Proteomes" id="UP000735302"/>
    </source>
</evidence>
<dbReference type="FunFam" id="3.20.20.100:FF:000004">
    <property type="entry name" value="Oxidoreductase, aldo/keto reductase"/>
    <property type="match status" value="1"/>
</dbReference>
<dbReference type="PANTHER" id="PTHR43364">
    <property type="entry name" value="NADH-SPECIFIC METHYLGLYOXAL REDUCTASE-RELATED"/>
    <property type="match status" value="1"/>
</dbReference>
<dbReference type="Gene3D" id="3.20.20.100">
    <property type="entry name" value="NADP-dependent oxidoreductase domain"/>
    <property type="match status" value="1"/>
</dbReference>
<dbReference type="SUPFAM" id="SSF51430">
    <property type="entry name" value="NAD(P)-linked oxidoreductase"/>
    <property type="match status" value="1"/>
</dbReference>
<sequence length="440" mass="49380">MFERGWSVSLITTAGCQAGGKQKRLNHWGKTTLEATQLVITDETNYGVAVYVLYPTTKYKRYRIILSKLFKMAEISENSTAKYNFVGKSGLKVSNICLGTSTFGESQMGRPGQSDETLSHQILDRFAAYGGNFLDTADVYGRGNSEKIVGTWLERQPRDNFVVATKCRDNMDHEGNKNAVGLSRRHITSSIENSLKRLRTDYVDIYQTHAFDNATPLEETLRTLDDLVRCGKIRYPGVSNVTGWQLEKIVQTHTRLGLNPIISLQQQYNLVCRESELEPFQVCKNEGIGVLPWSPLKGGLLTGKVRRDMKPTKGRLGWVAQDEKRQTAAEPAYSSLPSKVFDIIDTAETIGKKHGRSIAQVALRWLLQKDVTTSVIIGATSLAQLDQNMAINDWSLPAEEMNQLDEVSAPGVPYPYDMVFKLNKDRVNTRANDYFVKSLH</sequence>
<evidence type="ECO:0000259" key="3">
    <source>
        <dbReference type="Pfam" id="PF00248"/>
    </source>
</evidence>
<dbReference type="Pfam" id="PF00248">
    <property type="entry name" value="Aldo_ket_red"/>
    <property type="match status" value="1"/>
</dbReference>
<dbReference type="EMBL" id="BLXT01005227">
    <property type="protein sequence ID" value="GFO20966.1"/>
    <property type="molecule type" value="Genomic_DNA"/>
</dbReference>
<accession>A0AAV4BC70</accession>
<dbReference type="AlphaFoldDB" id="A0AAV4BC70"/>
<dbReference type="InterPro" id="IPR020471">
    <property type="entry name" value="AKR"/>
</dbReference>
<dbReference type="InterPro" id="IPR036812">
    <property type="entry name" value="NAD(P)_OxRdtase_dom_sf"/>
</dbReference>
<keyword evidence="5" id="KW-1185">Reference proteome</keyword>
<dbReference type="PROSITE" id="PS51257">
    <property type="entry name" value="PROKAR_LIPOPROTEIN"/>
    <property type="match status" value="1"/>
</dbReference>
<dbReference type="CDD" id="cd19081">
    <property type="entry name" value="AKR_AKR9C1"/>
    <property type="match status" value="1"/>
</dbReference>
<evidence type="ECO:0000313" key="4">
    <source>
        <dbReference type="EMBL" id="GFO20966.1"/>
    </source>
</evidence>
<dbReference type="InterPro" id="IPR023210">
    <property type="entry name" value="NADP_OxRdtase_dom"/>
</dbReference>
<reference evidence="4 5" key="1">
    <citation type="journal article" date="2021" name="Elife">
        <title>Chloroplast acquisition without the gene transfer in kleptoplastic sea slugs, Plakobranchus ocellatus.</title>
        <authorList>
            <person name="Maeda T."/>
            <person name="Takahashi S."/>
            <person name="Yoshida T."/>
            <person name="Shimamura S."/>
            <person name="Takaki Y."/>
            <person name="Nagai Y."/>
            <person name="Toyoda A."/>
            <person name="Suzuki Y."/>
            <person name="Arimoto A."/>
            <person name="Ishii H."/>
            <person name="Satoh N."/>
            <person name="Nishiyama T."/>
            <person name="Hasebe M."/>
            <person name="Maruyama T."/>
            <person name="Minagawa J."/>
            <person name="Obokata J."/>
            <person name="Shigenobu S."/>
        </authorList>
    </citation>
    <scope>NUCLEOTIDE SEQUENCE [LARGE SCALE GENOMIC DNA]</scope>
</reference>
<dbReference type="GO" id="GO:0016491">
    <property type="term" value="F:oxidoreductase activity"/>
    <property type="evidence" value="ECO:0007669"/>
    <property type="project" value="UniProtKB-KW"/>
</dbReference>
<feature type="domain" description="NADP-dependent oxidoreductase" evidence="3">
    <location>
        <begin position="95"/>
        <end position="408"/>
    </location>
</feature>
<dbReference type="PRINTS" id="PR00069">
    <property type="entry name" value="ALDKETRDTASE"/>
</dbReference>
<dbReference type="PANTHER" id="PTHR43364:SF4">
    <property type="entry name" value="NAD(P)-LINKED OXIDOREDUCTASE SUPERFAMILY PROTEIN"/>
    <property type="match status" value="1"/>
</dbReference>
<evidence type="ECO:0000256" key="1">
    <source>
        <dbReference type="ARBA" id="ARBA00023002"/>
    </source>
</evidence>
<evidence type="ECO:0000256" key="2">
    <source>
        <dbReference type="ARBA" id="ARBA00038157"/>
    </source>
</evidence>
<dbReference type="Proteomes" id="UP000735302">
    <property type="component" value="Unassembled WGS sequence"/>
</dbReference>
<protein>
    <submittedName>
        <fullName evidence="4">4-deoxy-l-erythro-5-hexoseulose uronic acid reductase</fullName>
    </submittedName>
</protein>
<dbReference type="InterPro" id="IPR050523">
    <property type="entry name" value="AKR_Detox_Biosynth"/>
</dbReference>
<keyword evidence="1" id="KW-0560">Oxidoreductase</keyword>